<organism evidence="2 3">
    <name type="scientific">Vibrio nereis</name>
    <dbReference type="NCBI Taxonomy" id="693"/>
    <lineage>
        <taxon>Bacteria</taxon>
        <taxon>Pseudomonadati</taxon>
        <taxon>Pseudomonadota</taxon>
        <taxon>Gammaproteobacteria</taxon>
        <taxon>Vibrionales</taxon>
        <taxon>Vibrionaceae</taxon>
        <taxon>Vibrio</taxon>
    </lineage>
</organism>
<reference evidence="3" key="1">
    <citation type="submission" date="2015-08" db="EMBL/GenBank/DDBJ databases">
        <title>Vibrio galatheae sp. nov., a novel member of the Vibrionaceae family isolated from the Solomon Islands.</title>
        <authorList>
            <person name="Giubergia S."/>
            <person name="Machado H."/>
            <person name="Mateiu R.V."/>
            <person name="Gram L."/>
        </authorList>
    </citation>
    <scope>NUCLEOTIDE SEQUENCE [LARGE SCALE GENOMIC DNA]</scope>
    <source>
        <strain evidence="3">DSM 19584</strain>
    </source>
</reference>
<keyword evidence="1" id="KW-0732">Signal</keyword>
<dbReference type="Pfam" id="PF11059">
    <property type="entry name" value="DUF2860"/>
    <property type="match status" value="1"/>
</dbReference>
<dbReference type="PATRIC" id="fig|693.5.peg.29"/>
<comment type="caution">
    <text evidence="2">The sequence shown here is derived from an EMBL/GenBank/DDBJ whole genome shotgun (WGS) entry which is preliminary data.</text>
</comment>
<accession>A0A0M0HT46</accession>
<evidence type="ECO:0000256" key="1">
    <source>
        <dbReference type="SAM" id="SignalP"/>
    </source>
</evidence>
<dbReference type="RefSeq" id="WP_053393759.1">
    <property type="nucleotide sequence ID" value="NZ_LHPJ01000001.1"/>
</dbReference>
<dbReference type="InterPro" id="IPR016896">
    <property type="entry name" value="DUF2860"/>
</dbReference>
<dbReference type="OrthoDB" id="6199337at2"/>
<evidence type="ECO:0000313" key="3">
    <source>
        <dbReference type="Proteomes" id="UP000037515"/>
    </source>
</evidence>
<feature type="chain" id="PRO_5005600233" description="DUF2860 domain-containing protein" evidence="1">
    <location>
        <begin position="26"/>
        <end position="335"/>
    </location>
</feature>
<evidence type="ECO:0008006" key="4">
    <source>
        <dbReference type="Google" id="ProtNLM"/>
    </source>
</evidence>
<dbReference type="STRING" id="693.AKJ17_00140"/>
<name>A0A0M0HT46_VIBNE</name>
<feature type="signal peptide" evidence="1">
    <location>
        <begin position="1"/>
        <end position="25"/>
    </location>
</feature>
<protein>
    <recommendedName>
        <fullName evidence="4">DUF2860 domain-containing protein</fullName>
    </recommendedName>
</protein>
<dbReference type="Proteomes" id="UP000037515">
    <property type="component" value="Unassembled WGS sequence"/>
</dbReference>
<proteinExistence type="predicted"/>
<dbReference type="EMBL" id="LHPJ01000001">
    <property type="protein sequence ID" value="KOO05246.1"/>
    <property type="molecule type" value="Genomic_DNA"/>
</dbReference>
<dbReference type="AlphaFoldDB" id="A0A0M0HT46"/>
<dbReference type="SUPFAM" id="SSF56935">
    <property type="entry name" value="Porins"/>
    <property type="match status" value="1"/>
</dbReference>
<evidence type="ECO:0000313" key="2">
    <source>
        <dbReference type="EMBL" id="KOO05246.1"/>
    </source>
</evidence>
<dbReference type="PIRSF" id="PIRSF028696">
    <property type="entry name" value="UCP028696"/>
    <property type="match status" value="1"/>
</dbReference>
<keyword evidence="3" id="KW-1185">Reference proteome</keyword>
<gene>
    <name evidence="2" type="ORF">AKJ17_00140</name>
</gene>
<sequence>MKLTPWVAALSVSALSLIASTPSLAQPGKNDLKPGLSGAVGINLGLVDGTSQFNTSDDNAITSDLNNNGKSYTSAAPMLLGRLQYSFGDTAIFVGNSRDQIAEAQFQAEVGVIRRLYADNTITVAFFGNVPSMDETWQDPYLIGSERETSDQTIMGGRVALDFGLPIPVSMSYAIANSEVENDEIGISLPLSNYKRSLLKRDSVYQRATLDLSIPISANLRLTPGVQYTLRDADGEAQSHQHRAIQLAVSGSIQRHSLTATLRISETEYDAINPVFNKKRDSDNLGLFAVYNYMGLFSWPGSMLNVMAGYSESDSDITFYDSENLFISAGVGFRF</sequence>